<dbReference type="PANTHER" id="PTHR15323">
    <property type="entry name" value="D123 PROTEIN"/>
    <property type="match status" value="1"/>
</dbReference>
<evidence type="ECO:0000256" key="1">
    <source>
        <dbReference type="ARBA" id="ARBA00011047"/>
    </source>
</evidence>
<reference evidence="3" key="1">
    <citation type="submission" date="2016-03" db="EMBL/GenBank/DDBJ databases">
        <title>Updated assembly of Pseudogymnoascus destructans, the fungus causing white-nose syndrome of bats.</title>
        <authorList>
            <person name="Palmer J.M."/>
            <person name="Drees K.P."/>
            <person name="Foster J.T."/>
            <person name="Lindner D.L."/>
        </authorList>
    </citation>
    <scope>NUCLEOTIDE SEQUENCE [LARGE SCALE GENOMIC DNA]</scope>
    <source>
        <strain evidence="3">20631-21</strain>
    </source>
</reference>
<feature type="region of interest" description="Disordered" evidence="2">
    <location>
        <begin position="304"/>
        <end position="330"/>
    </location>
</feature>
<gene>
    <name evidence="3" type="ORF">VC83_00316</name>
</gene>
<feature type="compositionally biased region" description="Acidic residues" evidence="2">
    <location>
        <begin position="318"/>
        <end position="330"/>
    </location>
</feature>
<dbReference type="RefSeq" id="XP_024328382.1">
    <property type="nucleotide sequence ID" value="XM_024464010.1"/>
</dbReference>
<dbReference type="OrthoDB" id="360540at2759"/>
<sequence length="436" mass="49699">MPGVDPSVIAPEDEGPLERLPFPPVTKQHILNCSYSSWYPKYRTSTLRSRLIPLTAAFLDYLREDGLWLPDDDDQPYEETEWSAANADKHADPEFEAQAQPNDASAFADVHSVIKSTIAELGGSVVPKLNWSAPKDALHMALSKNSIACQTPQDIYLLLKSSIFVTHDLEHAFDDCANPEHPPFIRDIEYSLVLRPYFKINTSFEFRVFVRDRTIVGICQRELKHVDYSPELLDKIQPEIENFYESKLKDSFPDPSFAFDVYLPEPHDKVRLIDINPWAQRTDPLLFSWLELLIMSLPKPLLGQGDTSESPALPERSAEEEATDTEDEGVEELPFKAEFRVVKKDDPEAYNFGTAPYSAHKLPKEVVEAGEEGGEAWRVIMERWEKLGRGEADDDSDDSGDQRHAIARREHKSKWLLLLYLIVREQFAARSAQSRL</sequence>
<dbReference type="VEuPathDB" id="FungiDB:GMDG_03426"/>
<feature type="region of interest" description="Disordered" evidence="2">
    <location>
        <begin position="1"/>
        <end position="21"/>
    </location>
</feature>
<accession>A0A177ANN6</accession>
<dbReference type="AlphaFoldDB" id="A0A177ANN6"/>
<dbReference type="GO" id="GO:0005737">
    <property type="term" value="C:cytoplasm"/>
    <property type="evidence" value="ECO:0007669"/>
    <property type="project" value="TreeGrafter"/>
</dbReference>
<name>A0A177ANN6_9PEZI</name>
<evidence type="ECO:0000313" key="3">
    <source>
        <dbReference type="EMBL" id="OAF63112.2"/>
    </source>
</evidence>
<protein>
    <submittedName>
        <fullName evidence="3">Uncharacterized protein</fullName>
    </submittedName>
</protein>
<dbReference type="Pfam" id="PF07065">
    <property type="entry name" value="D123"/>
    <property type="match status" value="1"/>
</dbReference>
<comment type="similarity">
    <text evidence="1">Belongs to the CDC123 family.</text>
</comment>
<evidence type="ECO:0000256" key="2">
    <source>
        <dbReference type="SAM" id="MobiDB-lite"/>
    </source>
</evidence>
<dbReference type="GeneID" id="36283414"/>
<dbReference type="Proteomes" id="UP000077154">
    <property type="component" value="Unassembled WGS sequence"/>
</dbReference>
<dbReference type="InterPro" id="IPR009772">
    <property type="entry name" value="CDC123"/>
</dbReference>
<proteinExistence type="inferred from homology"/>
<organism evidence="3">
    <name type="scientific">Pseudogymnoascus destructans</name>
    <dbReference type="NCBI Taxonomy" id="655981"/>
    <lineage>
        <taxon>Eukaryota</taxon>
        <taxon>Fungi</taxon>
        <taxon>Dikarya</taxon>
        <taxon>Ascomycota</taxon>
        <taxon>Pezizomycotina</taxon>
        <taxon>Leotiomycetes</taxon>
        <taxon>Thelebolales</taxon>
        <taxon>Thelebolaceae</taxon>
        <taxon>Pseudogymnoascus</taxon>
    </lineage>
</organism>
<dbReference type="PANTHER" id="PTHR15323:SF6">
    <property type="entry name" value="CELL DIVISION CYCLE PROTEIN 123 HOMOLOG"/>
    <property type="match status" value="1"/>
</dbReference>
<dbReference type="EMBL" id="KV441386">
    <property type="protein sequence ID" value="OAF63112.2"/>
    <property type="molecule type" value="Genomic_DNA"/>
</dbReference>
<dbReference type="eggNOG" id="KOG2983">
    <property type="taxonomic scope" value="Eukaryota"/>
</dbReference>